<evidence type="ECO:0000313" key="2">
    <source>
        <dbReference type="EMBL" id="AXX97292.1"/>
    </source>
</evidence>
<dbReference type="SUPFAM" id="SSF56059">
    <property type="entry name" value="Glutathione synthetase ATP-binding domain-like"/>
    <property type="match status" value="1"/>
</dbReference>
<evidence type="ECO:0000313" key="3">
    <source>
        <dbReference type="Proteomes" id="UP000261704"/>
    </source>
</evidence>
<dbReference type="AlphaFoldDB" id="A0A347UEL4"/>
<feature type="domain" description="Alpha-L-glutamate ligase-related protein ATP-grasp" evidence="1">
    <location>
        <begin position="92"/>
        <end position="363"/>
    </location>
</feature>
<dbReference type="RefSeq" id="WP_118941949.1">
    <property type="nucleotide sequence ID" value="NZ_CP032125.1"/>
</dbReference>
<organism evidence="2 3">
    <name type="scientific">Profundibacter amoris</name>
    <dbReference type="NCBI Taxonomy" id="2171755"/>
    <lineage>
        <taxon>Bacteria</taxon>
        <taxon>Pseudomonadati</taxon>
        <taxon>Pseudomonadota</taxon>
        <taxon>Alphaproteobacteria</taxon>
        <taxon>Rhodobacterales</taxon>
        <taxon>Paracoccaceae</taxon>
        <taxon>Profundibacter</taxon>
    </lineage>
</organism>
<evidence type="ECO:0000259" key="1">
    <source>
        <dbReference type="Pfam" id="PF14397"/>
    </source>
</evidence>
<sequence>MTQKTGRVLVGTPPPPPAPVSSAIVEVAREHGISPIKQFREIISLYFGAPKLGANEYYAAGLFRSDLTKEQKKQFVGEKRNLALNQRLSPGNIARNSDFLDNKVLYTALLGSLGFPTTMVQAVVSITHGFGKLKTLQSIEAVEEFLLNGAVYPVFGKPIEGSKSVGSALFSSVDRKARTIVLGNGIETAVADLAKEIFTEFSYGYVFQSVIEQHEALNAVIGSAVGTIRVVTLMQDGAPEVLYTVWKIPAPEAMSDNFWQKGSMIAELDADTGQIKQVRRGVGMDVEQIENHPVSGAALVGFVVPDWKEIIALARRCHTVTPENGVLGWDIAVGPDGPMVIECNTSPAHSLYQMATGRGILNEEFLEKFTKVFDRNKKISRAIKASDKSE</sequence>
<proteinExistence type="predicted"/>
<dbReference type="EMBL" id="CP032125">
    <property type="protein sequence ID" value="AXX97292.1"/>
    <property type="molecule type" value="Genomic_DNA"/>
</dbReference>
<accession>A0A347UEL4</accession>
<dbReference type="KEGG" id="pamo:BAR1_04700"/>
<dbReference type="Proteomes" id="UP000261704">
    <property type="component" value="Chromosome"/>
</dbReference>
<dbReference type="OrthoDB" id="8736147at2"/>
<gene>
    <name evidence="2" type="ORF">BAR1_04700</name>
</gene>
<dbReference type="InterPro" id="IPR039523">
    <property type="entry name" value="RimK-rel_E_lig_ATP-grasp"/>
</dbReference>
<dbReference type="Pfam" id="PF14397">
    <property type="entry name" value="ATPgrasp_ST"/>
    <property type="match status" value="1"/>
</dbReference>
<dbReference type="Gene3D" id="3.30.470.20">
    <property type="entry name" value="ATP-grasp fold, B domain"/>
    <property type="match status" value="1"/>
</dbReference>
<keyword evidence="3" id="KW-1185">Reference proteome</keyword>
<protein>
    <recommendedName>
        <fullName evidence="1">Alpha-L-glutamate ligase-related protein ATP-grasp domain-containing protein</fullName>
    </recommendedName>
</protein>
<name>A0A347UEL4_9RHOB</name>
<reference evidence="2 3" key="1">
    <citation type="submission" date="2018-09" db="EMBL/GenBank/DDBJ databases">
        <title>Profundibacter amoris BAR1 gen. nov., sp. nov., a new member of the Roseobacter clade isolated at Lokis Castle Vent Field on the Arctic Mid-Oceanic Ridge.</title>
        <authorList>
            <person name="Le Moine Bauer S."/>
            <person name="Sjoeberg A.G."/>
            <person name="L'Haridon S."/>
            <person name="Stokke R."/>
            <person name="Roalkvam I."/>
            <person name="Steen I.H."/>
            <person name="Dahle H."/>
        </authorList>
    </citation>
    <scope>NUCLEOTIDE SEQUENCE [LARGE SCALE GENOMIC DNA]</scope>
    <source>
        <strain evidence="2 3">BAR1</strain>
    </source>
</reference>